<evidence type="ECO:0000313" key="6">
    <source>
        <dbReference type="EMBL" id="CAF1344529.1"/>
    </source>
</evidence>
<evidence type="ECO:0000313" key="8">
    <source>
        <dbReference type="Proteomes" id="UP000663828"/>
    </source>
</evidence>
<evidence type="ECO:0000256" key="3">
    <source>
        <dbReference type="ARBA" id="ARBA00022989"/>
    </source>
</evidence>
<proteinExistence type="inferred from homology"/>
<keyword evidence="5" id="KW-0187">Copper transport</keyword>
<accession>A0A816AM06</accession>
<keyword evidence="5" id="KW-0813">Transport</keyword>
<reference evidence="7" key="1">
    <citation type="submission" date="2021-02" db="EMBL/GenBank/DDBJ databases">
        <authorList>
            <person name="Nowell W R."/>
        </authorList>
    </citation>
    <scope>NUCLEOTIDE SEQUENCE</scope>
</reference>
<comment type="subcellular location">
    <subcellularLocation>
        <location evidence="1 5">Membrane</location>
        <topology evidence="1 5">Multi-pass membrane protein</topology>
    </subcellularLocation>
</comment>
<evidence type="ECO:0000256" key="2">
    <source>
        <dbReference type="ARBA" id="ARBA00022692"/>
    </source>
</evidence>
<dbReference type="EMBL" id="CAJNOR010006593">
    <property type="protein sequence ID" value="CAF1599295.1"/>
    <property type="molecule type" value="Genomic_DNA"/>
</dbReference>
<comment type="caution">
    <text evidence="7">The sequence shown here is derived from an EMBL/GenBank/DDBJ whole genome shotgun (WGS) entry which is preliminary data.</text>
</comment>
<evidence type="ECO:0000256" key="4">
    <source>
        <dbReference type="ARBA" id="ARBA00023136"/>
    </source>
</evidence>
<keyword evidence="2 5" id="KW-0812">Transmembrane</keyword>
<gene>
    <name evidence="6" type="ORF">EDS130_LOCUS32926</name>
    <name evidence="7" type="ORF">XAT740_LOCUS47494</name>
</gene>
<dbReference type="GO" id="GO:0005375">
    <property type="term" value="F:copper ion transmembrane transporter activity"/>
    <property type="evidence" value="ECO:0007669"/>
    <property type="project" value="UniProtKB-UniRule"/>
</dbReference>
<feature type="transmembrane region" description="Helical" evidence="5">
    <location>
        <begin position="75"/>
        <end position="98"/>
    </location>
</feature>
<dbReference type="Proteomes" id="UP000663852">
    <property type="component" value="Unassembled WGS sequence"/>
</dbReference>
<protein>
    <recommendedName>
        <fullName evidence="5">Copper transport protein</fullName>
    </recommendedName>
</protein>
<evidence type="ECO:0000256" key="5">
    <source>
        <dbReference type="RuleBase" id="RU367022"/>
    </source>
</evidence>
<organism evidence="7 8">
    <name type="scientific">Adineta ricciae</name>
    <name type="common">Rotifer</name>
    <dbReference type="NCBI Taxonomy" id="249248"/>
    <lineage>
        <taxon>Eukaryota</taxon>
        <taxon>Metazoa</taxon>
        <taxon>Spiralia</taxon>
        <taxon>Gnathifera</taxon>
        <taxon>Rotifera</taxon>
        <taxon>Eurotatoria</taxon>
        <taxon>Bdelloidea</taxon>
        <taxon>Adinetida</taxon>
        <taxon>Adinetidae</taxon>
        <taxon>Adineta</taxon>
    </lineage>
</organism>
<keyword evidence="4 5" id="KW-0472">Membrane</keyword>
<dbReference type="PANTHER" id="PTHR12483:SF27">
    <property type="entry name" value="COPPER TRANSPORT PROTEIN CTR1"/>
    <property type="match status" value="1"/>
</dbReference>
<feature type="transmembrane region" description="Helical" evidence="5">
    <location>
        <begin position="110"/>
        <end position="134"/>
    </location>
</feature>
<comment type="similarity">
    <text evidence="5">Belongs to the copper transporter (Ctr) (TC 1.A.56) family. SLC31A subfamily.</text>
</comment>
<keyword evidence="3 5" id="KW-1133">Transmembrane helix</keyword>
<name>A0A816AM06_ADIRI</name>
<dbReference type="GO" id="GO:0005886">
    <property type="term" value="C:plasma membrane"/>
    <property type="evidence" value="ECO:0007669"/>
    <property type="project" value="TreeGrafter"/>
</dbReference>
<feature type="transmembrane region" description="Helical" evidence="5">
    <location>
        <begin position="140"/>
        <end position="159"/>
    </location>
</feature>
<sequence>MCAYPISSKCGGNKSPMLLHIKQKRKELFHIPEDSTKMDMKMCMVMQNGFQFATGDDRCIVFLFKGWNVDNHTKYAFMIIGTFCMALLNGGLAFIRHFLVNKSQKNSSPLIYQVYLSLVYGVQIVLAYWMMLLVMTYETGVFLALVFGLTIGYFIFTLLESKTKLATVNSTYQNQFNNTPCCQTTS</sequence>
<dbReference type="PANTHER" id="PTHR12483">
    <property type="entry name" value="SOLUTE CARRIER FAMILY 31 COPPER TRANSPORTERS"/>
    <property type="match status" value="1"/>
</dbReference>
<dbReference type="Proteomes" id="UP000663828">
    <property type="component" value="Unassembled WGS sequence"/>
</dbReference>
<dbReference type="OrthoDB" id="161814at2759"/>
<evidence type="ECO:0000256" key="1">
    <source>
        <dbReference type="ARBA" id="ARBA00004141"/>
    </source>
</evidence>
<evidence type="ECO:0000313" key="7">
    <source>
        <dbReference type="EMBL" id="CAF1599295.1"/>
    </source>
</evidence>
<keyword evidence="5" id="KW-0186">Copper</keyword>
<dbReference type="EMBL" id="CAJNOJ010000257">
    <property type="protein sequence ID" value="CAF1344529.1"/>
    <property type="molecule type" value="Genomic_DNA"/>
</dbReference>
<keyword evidence="8" id="KW-1185">Reference proteome</keyword>
<dbReference type="Pfam" id="PF04145">
    <property type="entry name" value="Ctr"/>
    <property type="match status" value="2"/>
</dbReference>
<dbReference type="InterPro" id="IPR007274">
    <property type="entry name" value="Cop_transporter"/>
</dbReference>
<keyword evidence="5" id="KW-0406">Ion transport</keyword>
<dbReference type="AlphaFoldDB" id="A0A816AM06"/>